<evidence type="ECO:0000313" key="3">
    <source>
        <dbReference type="Proteomes" id="UP000265520"/>
    </source>
</evidence>
<dbReference type="Proteomes" id="UP000265520">
    <property type="component" value="Unassembled WGS sequence"/>
</dbReference>
<evidence type="ECO:0000256" key="1">
    <source>
        <dbReference type="SAM" id="MobiDB-lite"/>
    </source>
</evidence>
<name>A0A392S546_9FABA</name>
<comment type="caution">
    <text evidence="2">The sequence shown here is derived from an EMBL/GenBank/DDBJ whole genome shotgun (WGS) entry which is preliminary data.</text>
</comment>
<dbReference type="AlphaFoldDB" id="A0A392S546"/>
<reference evidence="2 3" key="1">
    <citation type="journal article" date="2018" name="Front. Plant Sci.">
        <title>Red Clover (Trifolium pratense) and Zigzag Clover (T. medium) - A Picture of Genomic Similarities and Differences.</title>
        <authorList>
            <person name="Dluhosova J."/>
            <person name="Istvanek J."/>
            <person name="Nedelnik J."/>
            <person name="Repkova J."/>
        </authorList>
    </citation>
    <scope>NUCLEOTIDE SEQUENCE [LARGE SCALE GENOMIC DNA]</scope>
    <source>
        <strain evidence="3">cv. 10/8</strain>
        <tissue evidence="2">Leaf</tissue>
    </source>
</reference>
<organism evidence="2 3">
    <name type="scientific">Trifolium medium</name>
    <dbReference type="NCBI Taxonomy" id="97028"/>
    <lineage>
        <taxon>Eukaryota</taxon>
        <taxon>Viridiplantae</taxon>
        <taxon>Streptophyta</taxon>
        <taxon>Embryophyta</taxon>
        <taxon>Tracheophyta</taxon>
        <taxon>Spermatophyta</taxon>
        <taxon>Magnoliopsida</taxon>
        <taxon>eudicotyledons</taxon>
        <taxon>Gunneridae</taxon>
        <taxon>Pentapetalae</taxon>
        <taxon>rosids</taxon>
        <taxon>fabids</taxon>
        <taxon>Fabales</taxon>
        <taxon>Fabaceae</taxon>
        <taxon>Papilionoideae</taxon>
        <taxon>50 kb inversion clade</taxon>
        <taxon>NPAAA clade</taxon>
        <taxon>Hologalegina</taxon>
        <taxon>IRL clade</taxon>
        <taxon>Trifolieae</taxon>
        <taxon>Trifolium</taxon>
    </lineage>
</organism>
<dbReference type="EMBL" id="LXQA010312091">
    <property type="protein sequence ID" value="MCI43015.1"/>
    <property type="molecule type" value="Genomic_DNA"/>
</dbReference>
<sequence length="108" mass="11431">MASSSRARSNSPFSHRKPATPYSSASSFTAAKLMPRSCSSSASSFFNSGGAPEVSSRSIAPSRGGQSESTYFDAQGYGSPMEEVIAEPIVSSTPRDSISVTIRFRPLR</sequence>
<evidence type="ECO:0000313" key="2">
    <source>
        <dbReference type="EMBL" id="MCI43015.1"/>
    </source>
</evidence>
<proteinExistence type="predicted"/>
<feature type="compositionally biased region" description="Low complexity" evidence="1">
    <location>
        <begin position="38"/>
        <end position="51"/>
    </location>
</feature>
<feature type="compositionally biased region" description="Polar residues" evidence="1">
    <location>
        <begin position="55"/>
        <end position="72"/>
    </location>
</feature>
<feature type="region of interest" description="Disordered" evidence="1">
    <location>
        <begin position="1"/>
        <end position="26"/>
    </location>
</feature>
<accession>A0A392S546</accession>
<feature type="compositionally biased region" description="Low complexity" evidence="1">
    <location>
        <begin position="1"/>
        <end position="11"/>
    </location>
</feature>
<keyword evidence="3" id="KW-1185">Reference proteome</keyword>
<feature type="region of interest" description="Disordered" evidence="1">
    <location>
        <begin position="38"/>
        <end position="76"/>
    </location>
</feature>
<protein>
    <submittedName>
        <fullName evidence="2">Kinesin-related protein 11-like</fullName>
    </submittedName>
</protein>